<proteinExistence type="predicted"/>
<protein>
    <submittedName>
        <fullName evidence="1">Uncharacterized protein</fullName>
    </submittedName>
</protein>
<reference evidence="1 2" key="1">
    <citation type="submission" date="2018-06" db="EMBL/GenBank/DDBJ databases">
        <title>Three novel Pseudomonas species isolated from symptomatic oak.</title>
        <authorList>
            <person name="Bueno-Gonzalez V."/>
            <person name="Brady C."/>
        </authorList>
    </citation>
    <scope>NUCLEOTIDE SEQUENCE [LARGE SCALE GENOMIC DNA]</scope>
    <source>
        <strain evidence="1 2">P26B</strain>
    </source>
</reference>
<keyword evidence="2" id="KW-1185">Reference proteome</keyword>
<accession>A0ABY1ZEX2</accession>
<gene>
    <name evidence="1" type="ORF">DNK34_03795</name>
</gene>
<comment type="caution">
    <text evidence="1">The sequence shown here is derived from an EMBL/GenBank/DDBJ whole genome shotgun (WGS) entry which is preliminary data.</text>
</comment>
<organism evidence="1 2">
    <name type="scientific">Phytopseudomonas dryadis</name>
    <dbReference type="NCBI Taxonomy" id="2487520"/>
    <lineage>
        <taxon>Bacteria</taxon>
        <taxon>Pseudomonadati</taxon>
        <taxon>Pseudomonadota</taxon>
        <taxon>Gammaproteobacteria</taxon>
        <taxon>Pseudomonadales</taxon>
        <taxon>Pseudomonadaceae</taxon>
        <taxon>Phytopseudomonas</taxon>
    </lineage>
</organism>
<evidence type="ECO:0000313" key="2">
    <source>
        <dbReference type="Proteomes" id="UP000291334"/>
    </source>
</evidence>
<name>A0ABY1ZEX2_9GAMM</name>
<dbReference type="Proteomes" id="UP000291334">
    <property type="component" value="Unassembled WGS sequence"/>
</dbReference>
<sequence length="103" mass="10787">MLLMSIIGLGLVYTTSRVSISQKDMNLHNLVVSKLREELQAGNCNSGSFQAIQGGETFTINSHPRNVSLAIGSGSVEQSMCALSVDSTSLGGRICVGAVPCDN</sequence>
<dbReference type="EMBL" id="QJUM01000003">
    <property type="protein sequence ID" value="TBV09060.1"/>
    <property type="molecule type" value="Genomic_DNA"/>
</dbReference>
<evidence type="ECO:0000313" key="1">
    <source>
        <dbReference type="EMBL" id="TBV09060.1"/>
    </source>
</evidence>